<dbReference type="EMBL" id="GBXM01029373">
    <property type="protein sequence ID" value="JAH79204.1"/>
    <property type="molecule type" value="Transcribed_RNA"/>
</dbReference>
<organism evidence="1">
    <name type="scientific">Anguilla anguilla</name>
    <name type="common">European freshwater eel</name>
    <name type="synonym">Muraena anguilla</name>
    <dbReference type="NCBI Taxonomy" id="7936"/>
    <lineage>
        <taxon>Eukaryota</taxon>
        <taxon>Metazoa</taxon>
        <taxon>Chordata</taxon>
        <taxon>Craniata</taxon>
        <taxon>Vertebrata</taxon>
        <taxon>Euteleostomi</taxon>
        <taxon>Actinopterygii</taxon>
        <taxon>Neopterygii</taxon>
        <taxon>Teleostei</taxon>
        <taxon>Anguilliformes</taxon>
        <taxon>Anguillidae</taxon>
        <taxon>Anguilla</taxon>
    </lineage>
</organism>
<proteinExistence type="predicted"/>
<name>A0A0E9VM39_ANGAN</name>
<protein>
    <submittedName>
        <fullName evidence="1">Uncharacterized protein</fullName>
    </submittedName>
</protein>
<dbReference type="AlphaFoldDB" id="A0A0E9VM39"/>
<evidence type="ECO:0000313" key="1">
    <source>
        <dbReference type="EMBL" id="JAH79204.1"/>
    </source>
</evidence>
<sequence length="52" mass="6078">MVYGLQVLPIPVFRDLLFNILSIENQAFLEDVRQCWSDLCCDVEWNCDGSLR</sequence>
<reference evidence="1" key="1">
    <citation type="submission" date="2014-11" db="EMBL/GenBank/DDBJ databases">
        <authorList>
            <person name="Amaro Gonzalez C."/>
        </authorList>
    </citation>
    <scope>NUCLEOTIDE SEQUENCE</scope>
</reference>
<accession>A0A0E9VM39</accession>
<reference evidence="1" key="2">
    <citation type="journal article" date="2015" name="Fish Shellfish Immunol.">
        <title>Early steps in the European eel (Anguilla anguilla)-Vibrio vulnificus interaction in the gills: Role of the RtxA13 toxin.</title>
        <authorList>
            <person name="Callol A."/>
            <person name="Pajuelo D."/>
            <person name="Ebbesson L."/>
            <person name="Teles M."/>
            <person name="MacKenzie S."/>
            <person name="Amaro C."/>
        </authorList>
    </citation>
    <scope>NUCLEOTIDE SEQUENCE</scope>
</reference>